<dbReference type="AlphaFoldDB" id="A0A1Y3BQ47"/>
<feature type="region of interest" description="Disordered" evidence="1">
    <location>
        <begin position="66"/>
        <end position="88"/>
    </location>
</feature>
<feature type="compositionally biased region" description="Basic and acidic residues" evidence="1">
    <location>
        <begin position="20"/>
        <end position="35"/>
    </location>
</feature>
<sequence length="88" mass="9867">MISSKKSSKSKKSSISHGGDVYRSKKASGDMKRSGLPDPYAYYPLNAMSLNRRKHLKQRGELKAIVKGAKKGASKGHHIRNKRRKTQK</sequence>
<dbReference type="PANTHER" id="PTHR48287">
    <property type="entry name" value="ARM REPEAT SUPERFAMILY PROTEIN"/>
    <property type="match status" value="1"/>
</dbReference>
<dbReference type="EMBL" id="MUJZ01009754">
    <property type="protein sequence ID" value="OTF82197.1"/>
    <property type="molecule type" value="Genomic_DNA"/>
</dbReference>
<protein>
    <recommendedName>
        <fullName evidence="4">RRP12-like protein</fullName>
    </recommendedName>
</protein>
<proteinExistence type="predicted"/>
<feature type="region of interest" description="Disordered" evidence="1">
    <location>
        <begin position="1"/>
        <end position="38"/>
    </location>
</feature>
<evidence type="ECO:0000313" key="3">
    <source>
        <dbReference type="Proteomes" id="UP000194236"/>
    </source>
</evidence>
<evidence type="ECO:0000256" key="1">
    <source>
        <dbReference type="SAM" id="MobiDB-lite"/>
    </source>
</evidence>
<organism evidence="2 3">
    <name type="scientific">Euroglyphus maynei</name>
    <name type="common">Mayne's house dust mite</name>
    <dbReference type="NCBI Taxonomy" id="6958"/>
    <lineage>
        <taxon>Eukaryota</taxon>
        <taxon>Metazoa</taxon>
        <taxon>Ecdysozoa</taxon>
        <taxon>Arthropoda</taxon>
        <taxon>Chelicerata</taxon>
        <taxon>Arachnida</taxon>
        <taxon>Acari</taxon>
        <taxon>Acariformes</taxon>
        <taxon>Sarcoptiformes</taxon>
        <taxon>Astigmata</taxon>
        <taxon>Psoroptidia</taxon>
        <taxon>Analgoidea</taxon>
        <taxon>Pyroglyphidae</taxon>
        <taxon>Pyroglyphinae</taxon>
        <taxon>Euroglyphus</taxon>
    </lineage>
</organism>
<feature type="compositionally biased region" description="Basic residues" evidence="1">
    <location>
        <begin position="68"/>
        <end position="88"/>
    </location>
</feature>
<name>A0A1Y3BQ47_EURMA</name>
<comment type="caution">
    <text evidence="2">The sequence shown here is derived from an EMBL/GenBank/DDBJ whole genome shotgun (WGS) entry which is preliminary data.</text>
</comment>
<dbReference type="OrthoDB" id="2192888at2759"/>
<dbReference type="PANTHER" id="PTHR48287:SF1">
    <property type="entry name" value="ARM REPEAT SUPERFAMILY PROTEIN"/>
    <property type="match status" value="1"/>
</dbReference>
<evidence type="ECO:0008006" key="4">
    <source>
        <dbReference type="Google" id="ProtNLM"/>
    </source>
</evidence>
<dbReference type="Proteomes" id="UP000194236">
    <property type="component" value="Unassembled WGS sequence"/>
</dbReference>
<feature type="compositionally biased region" description="Basic residues" evidence="1">
    <location>
        <begin position="1"/>
        <end position="14"/>
    </location>
</feature>
<gene>
    <name evidence="2" type="ORF">BLA29_004640</name>
</gene>
<reference evidence="2 3" key="1">
    <citation type="submission" date="2017-03" db="EMBL/GenBank/DDBJ databases">
        <title>Genome Survey of Euroglyphus maynei.</title>
        <authorList>
            <person name="Arlian L.G."/>
            <person name="Morgan M.S."/>
            <person name="Rider S.D."/>
        </authorList>
    </citation>
    <scope>NUCLEOTIDE SEQUENCE [LARGE SCALE GENOMIC DNA]</scope>
    <source>
        <strain evidence="2">Arlian Lab</strain>
        <tissue evidence="2">Whole body</tissue>
    </source>
</reference>
<evidence type="ECO:0000313" key="2">
    <source>
        <dbReference type="EMBL" id="OTF82197.1"/>
    </source>
</evidence>
<accession>A0A1Y3BQ47</accession>
<dbReference type="InterPro" id="IPR052087">
    <property type="entry name" value="RRP12"/>
</dbReference>
<keyword evidence="3" id="KW-1185">Reference proteome</keyword>